<feature type="binding site" evidence="9">
    <location>
        <position position="107"/>
    </location>
    <ligand>
        <name>4-amino-2-methyl-5-(diphosphooxymethyl)pyrimidine</name>
        <dbReference type="ChEBI" id="CHEBI:57841"/>
    </ligand>
</feature>
<accession>A0A8E2I4V3</accession>
<evidence type="ECO:0000313" key="14">
    <source>
        <dbReference type="Proteomes" id="UP000189761"/>
    </source>
</evidence>
<feature type="binding site" evidence="9">
    <location>
        <position position="88"/>
    </location>
    <ligand>
        <name>Mg(2+)</name>
        <dbReference type="ChEBI" id="CHEBI:18420"/>
    </ligand>
</feature>
<comment type="similarity">
    <text evidence="9 10">Belongs to the thiamine-phosphate synthase family.</text>
</comment>
<dbReference type="EC" id="2.5.1.3" evidence="9"/>
<evidence type="ECO:0000256" key="3">
    <source>
        <dbReference type="ARBA" id="ARBA00022723"/>
    </source>
</evidence>
<evidence type="ECO:0000256" key="10">
    <source>
        <dbReference type="RuleBase" id="RU003826"/>
    </source>
</evidence>
<dbReference type="Pfam" id="PF02581">
    <property type="entry name" value="TMP-TENI"/>
    <property type="match status" value="1"/>
</dbReference>
<keyword evidence="2 9" id="KW-0808">Transferase</keyword>
<dbReference type="PANTHER" id="PTHR20857">
    <property type="entry name" value="THIAMINE-PHOSPHATE PYROPHOSPHORYLASE"/>
    <property type="match status" value="1"/>
</dbReference>
<dbReference type="EMBL" id="MTLA01000272">
    <property type="protein sequence ID" value="OOP66726.1"/>
    <property type="molecule type" value="Genomic_DNA"/>
</dbReference>
<dbReference type="Gene3D" id="3.20.20.70">
    <property type="entry name" value="Aldolase class I"/>
    <property type="match status" value="1"/>
</dbReference>
<comment type="catalytic activity">
    <reaction evidence="7 9 10">
        <text>2-(2-carboxy-4-methylthiazol-5-yl)ethyl phosphate + 4-amino-2-methyl-5-(diphosphooxymethyl)pyrimidine + 2 H(+) = thiamine phosphate + CO2 + diphosphate</text>
        <dbReference type="Rhea" id="RHEA:47848"/>
        <dbReference type="ChEBI" id="CHEBI:15378"/>
        <dbReference type="ChEBI" id="CHEBI:16526"/>
        <dbReference type="ChEBI" id="CHEBI:33019"/>
        <dbReference type="ChEBI" id="CHEBI:37575"/>
        <dbReference type="ChEBI" id="CHEBI:57841"/>
        <dbReference type="ChEBI" id="CHEBI:62890"/>
        <dbReference type="EC" id="2.5.1.3"/>
    </reaction>
</comment>
<feature type="binding site" evidence="9">
    <location>
        <begin position="133"/>
        <end position="135"/>
    </location>
    <ligand>
        <name>2-[(2R,5Z)-2-carboxy-4-methylthiazol-5(2H)-ylidene]ethyl phosphate</name>
        <dbReference type="ChEBI" id="CHEBI:62899"/>
    </ligand>
</feature>
<feature type="binding site" evidence="9">
    <location>
        <position position="69"/>
    </location>
    <ligand>
        <name>Mg(2+)</name>
        <dbReference type="ChEBI" id="CHEBI:18420"/>
    </ligand>
</feature>
<comment type="caution">
    <text evidence="13">The sequence shown here is derived from an EMBL/GenBank/DDBJ whole genome shotgun (WGS) entry which is preliminary data.</text>
</comment>
<keyword evidence="14" id="KW-1185">Reference proteome</keyword>
<organism evidence="13 14">
    <name type="scientific">Heyndrickxia oleronia</name>
    <dbReference type="NCBI Taxonomy" id="38875"/>
    <lineage>
        <taxon>Bacteria</taxon>
        <taxon>Bacillati</taxon>
        <taxon>Bacillota</taxon>
        <taxon>Bacilli</taxon>
        <taxon>Bacillales</taxon>
        <taxon>Bacillaceae</taxon>
        <taxon>Heyndrickxia</taxon>
    </lineage>
</organism>
<evidence type="ECO:0000256" key="11">
    <source>
        <dbReference type="RuleBase" id="RU004253"/>
    </source>
</evidence>
<dbReference type="RefSeq" id="WP_078110985.1">
    <property type="nucleotide sequence ID" value="NZ_CP065424.1"/>
</dbReference>
<dbReference type="UniPathway" id="UPA00060">
    <property type="reaction ID" value="UER00141"/>
</dbReference>
<proteinExistence type="inferred from homology"/>
<dbReference type="PANTHER" id="PTHR20857:SF23">
    <property type="entry name" value="THIAMINE BIOSYNTHETIC BIFUNCTIONAL ENZYME"/>
    <property type="match status" value="1"/>
</dbReference>
<keyword evidence="5 9" id="KW-0784">Thiamine biosynthesis</keyword>
<dbReference type="FunFam" id="3.20.20.70:FF:000096">
    <property type="entry name" value="Thiamine-phosphate synthase"/>
    <property type="match status" value="1"/>
</dbReference>
<protein>
    <recommendedName>
        <fullName evidence="9">Thiamine-phosphate synthase</fullName>
        <shortName evidence="9">TP synthase</shortName>
        <shortName evidence="9">TPS</shortName>
        <ecNumber evidence="9">2.5.1.3</ecNumber>
    </recommendedName>
    <alternativeName>
        <fullName evidence="9">Thiamine-phosphate pyrophosphorylase</fullName>
        <shortName evidence="9">TMP pyrophosphorylase</shortName>
        <shortName evidence="9">TMP-PPase</shortName>
    </alternativeName>
</protein>
<keyword evidence="4 9" id="KW-0460">Magnesium</keyword>
<gene>
    <name evidence="9" type="primary">thiE</name>
    <name evidence="13" type="ORF">BWZ43_19515</name>
</gene>
<dbReference type="GO" id="GO:0004789">
    <property type="term" value="F:thiamine-phosphate diphosphorylase activity"/>
    <property type="evidence" value="ECO:0007669"/>
    <property type="project" value="UniProtKB-UniRule"/>
</dbReference>
<dbReference type="HAMAP" id="MF_00097">
    <property type="entry name" value="TMP_synthase"/>
    <property type="match status" value="1"/>
</dbReference>
<comment type="cofactor">
    <cofactor evidence="9">
        <name>Mg(2+)</name>
        <dbReference type="ChEBI" id="CHEBI:18420"/>
    </cofactor>
    <text evidence="9">Binds 1 Mg(2+) ion per subunit.</text>
</comment>
<comment type="function">
    <text evidence="9">Condenses 4-methyl-5-(beta-hydroxyethyl)thiazole monophosphate (THZ-P) and 2-methyl-4-amino-5-hydroxymethyl pyrimidine pyrophosphate (HMP-PP) to form thiamine monophosphate (TMP).</text>
</comment>
<comment type="catalytic activity">
    <reaction evidence="8 9 10">
        <text>2-[(2R,5Z)-2-carboxy-4-methylthiazol-5(2H)-ylidene]ethyl phosphate + 4-amino-2-methyl-5-(diphosphooxymethyl)pyrimidine + 2 H(+) = thiamine phosphate + CO2 + diphosphate</text>
        <dbReference type="Rhea" id="RHEA:47844"/>
        <dbReference type="ChEBI" id="CHEBI:15378"/>
        <dbReference type="ChEBI" id="CHEBI:16526"/>
        <dbReference type="ChEBI" id="CHEBI:33019"/>
        <dbReference type="ChEBI" id="CHEBI:37575"/>
        <dbReference type="ChEBI" id="CHEBI:57841"/>
        <dbReference type="ChEBI" id="CHEBI:62899"/>
        <dbReference type="EC" id="2.5.1.3"/>
    </reaction>
</comment>
<dbReference type="NCBIfam" id="TIGR00693">
    <property type="entry name" value="thiE"/>
    <property type="match status" value="1"/>
</dbReference>
<dbReference type="GO" id="GO:0009228">
    <property type="term" value="P:thiamine biosynthetic process"/>
    <property type="evidence" value="ECO:0007669"/>
    <property type="project" value="UniProtKB-KW"/>
</dbReference>
<reference evidence="13 14" key="1">
    <citation type="submission" date="2017-01" db="EMBL/GenBank/DDBJ databases">
        <title>Draft genome sequence of Bacillus oleronius.</title>
        <authorList>
            <person name="Allam M."/>
        </authorList>
    </citation>
    <scope>NUCLEOTIDE SEQUENCE [LARGE SCALE GENOMIC DNA]</scope>
    <source>
        <strain evidence="13 14">DSM 9356</strain>
    </source>
</reference>
<dbReference type="InterPro" id="IPR034291">
    <property type="entry name" value="TMP_synthase"/>
</dbReference>
<dbReference type="InterPro" id="IPR022998">
    <property type="entry name" value="ThiamineP_synth_TenI"/>
</dbReference>
<evidence type="ECO:0000256" key="8">
    <source>
        <dbReference type="ARBA" id="ARBA00047883"/>
    </source>
</evidence>
<dbReference type="InterPro" id="IPR013785">
    <property type="entry name" value="Aldolase_TIM"/>
</dbReference>
<comment type="pathway">
    <text evidence="1 9 11">Cofactor biosynthesis; thiamine diphosphate biosynthesis; thiamine phosphate from 4-amino-2-methyl-5-diphosphomethylpyrimidine and 4-methyl-5-(2-phosphoethyl)-thiazole: step 1/1.</text>
</comment>
<feature type="binding site" evidence="9">
    <location>
        <position position="136"/>
    </location>
    <ligand>
        <name>4-amino-2-methyl-5-(diphosphooxymethyl)pyrimidine</name>
        <dbReference type="ChEBI" id="CHEBI:57841"/>
    </ligand>
</feature>
<evidence type="ECO:0000313" key="13">
    <source>
        <dbReference type="EMBL" id="OOP66726.1"/>
    </source>
</evidence>
<evidence type="ECO:0000259" key="12">
    <source>
        <dbReference type="Pfam" id="PF02581"/>
    </source>
</evidence>
<feature type="binding site" evidence="9">
    <location>
        <begin position="183"/>
        <end position="184"/>
    </location>
    <ligand>
        <name>2-[(2R,5Z)-2-carboxy-4-methylthiazol-5(2H)-ylidene]ethyl phosphate</name>
        <dbReference type="ChEBI" id="CHEBI:62899"/>
    </ligand>
</feature>
<evidence type="ECO:0000256" key="5">
    <source>
        <dbReference type="ARBA" id="ARBA00022977"/>
    </source>
</evidence>
<dbReference type="GO" id="GO:0009229">
    <property type="term" value="P:thiamine diphosphate biosynthetic process"/>
    <property type="evidence" value="ECO:0007669"/>
    <property type="project" value="UniProtKB-UniRule"/>
</dbReference>
<feature type="binding site" evidence="9">
    <location>
        <position position="163"/>
    </location>
    <ligand>
        <name>2-[(2R,5Z)-2-carboxy-4-methylthiazol-5(2H)-ylidene]ethyl phosphate</name>
        <dbReference type="ChEBI" id="CHEBI:62899"/>
    </ligand>
</feature>
<evidence type="ECO:0000256" key="2">
    <source>
        <dbReference type="ARBA" id="ARBA00022679"/>
    </source>
</evidence>
<evidence type="ECO:0000256" key="6">
    <source>
        <dbReference type="ARBA" id="ARBA00047334"/>
    </source>
</evidence>
<evidence type="ECO:0000256" key="4">
    <source>
        <dbReference type="ARBA" id="ARBA00022842"/>
    </source>
</evidence>
<keyword evidence="3 9" id="KW-0479">Metal-binding</keyword>
<name>A0A8E2I4V3_9BACI</name>
<dbReference type="GO" id="GO:0000287">
    <property type="term" value="F:magnesium ion binding"/>
    <property type="evidence" value="ECO:0007669"/>
    <property type="project" value="UniProtKB-UniRule"/>
</dbReference>
<dbReference type="GO" id="GO:0005737">
    <property type="term" value="C:cytoplasm"/>
    <property type="evidence" value="ECO:0007669"/>
    <property type="project" value="TreeGrafter"/>
</dbReference>
<comment type="catalytic activity">
    <reaction evidence="6 9 10">
        <text>4-methyl-5-(2-phosphooxyethyl)-thiazole + 4-amino-2-methyl-5-(diphosphooxymethyl)pyrimidine + H(+) = thiamine phosphate + diphosphate</text>
        <dbReference type="Rhea" id="RHEA:22328"/>
        <dbReference type="ChEBI" id="CHEBI:15378"/>
        <dbReference type="ChEBI" id="CHEBI:33019"/>
        <dbReference type="ChEBI" id="CHEBI:37575"/>
        <dbReference type="ChEBI" id="CHEBI:57841"/>
        <dbReference type="ChEBI" id="CHEBI:58296"/>
        <dbReference type="EC" id="2.5.1.3"/>
    </reaction>
</comment>
<dbReference type="Proteomes" id="UP000189761">
    <property type="component" value="Unassembled WGS sequence"/>
</dbReference>
<dbReference type="InterPro" id="IPR036206">
    <property type="entry name" value="ThiamineP_synth_sf"/>
</dbReference>
<dbReference type="AlphaFoldDB" id="A0A8E2I4V3"/>
<sequence length="204" mass="22169">MNIDYQLYLVTDEQTPEEELLPIVEKAVLGGVTAVQLREKHSEGKIFFEKAIKLKQLLAKFNVPLIINDRVDIALAVNAEGIHIGQKDLPLVEVKKIIPNSMFVGVSVQTEEQALVAQKEGADYIGVGTVFPTTTKPDAITMSFATLRKIVQAVHIPTVAIGGISLENVHQLSNVGVSGISVVSAIMKADDPKLAARMLRNSFK</sequence>
<evidence type="ECO:0000256" key="1">
    <source>
        <dbReference type="ARBA" id="ARBA00005165"/>
    </source>
</evidence>
<feature type="binding site" evidence="9">
    <location>
        <position position="68"/>
    </location>
    <ligand>
        <name>4-amino-2-methyl-5-(diphosphooxymethyl)pyrimidine</name>
        <dbReference type="ChEBI" id="CHEBI:57841"/>
    </ligand>
</feature>
<evidence type="ECO:0000256" key="9">
    <source>
        <dbReference type="HAMAP-Rule" id="MF_00097"/>
    </source>
</evidence>
<feature type="domain" description="Thiamine phosphate synthase/TenI" evidence="12">
    <location>
        <begin position="7"/>
        <end position="186"/>
    </location>
</feature>
<dbReference type="CDD" id="cd00564">
    <property type="entry name" value="TMP_TenI"/>
    <property type="match status" value="1"/>
</dbReference>
<dbReference type="SUPFAM" id="SSF51391">
    <property type="entry name" value="Thiamin phosphate synthase"/>
    <property type="match status" value="1"/>
</dbReference>
<evidence type="ECO:0000256" key="7">
    <source>
        <dbReference type="ARBA" id="ARBA00047851"/>
    </source>
</evidence>
<feature type="binding site" evidence="9">
    <location>
        <begin position="36"/>
        <end position="40"/>
    </location>
    <ligand>
        <name>4-amino-2-methyl-5-(diphosphooxymethyl)pyrimidine</name>
        <dbReference type="ChEBI" id="CHEBI:57841"/>
    </ligand>
</feature>